<protein>
    <submittedName>
        <fullName evidence="1">Uncharacterized protein</fullName>
    </submittedName>
</protein>
<name>A0A8J3MRU6_9CHLR</name>
<evidence type="ECO:0000313" key="2">
    <source>
        <dbReference type="Proteomes" id="UP000612362"/>
    </source>
</evidence>
<keyword evidence="2" id="KW-1185">Reference proteome</keyword>
<reference evidence="1" key="1">
    <citation type="submission" date="2020-10" db="EMBL/GenBank/DDBJ databases">
        <title>Taxonomic study of unclassified bacteria belonging to the class Ktedonobacteria.</title>
        <authorList>
            <person name="Yabe S."/>
            <person name="Wang C.M."/>
            <person name="Zheng Y."/>
            <person name="Sakai Y."/>
            <person name="Cavaletti L."/>
            <person name="Monciardini P."/>
            <person name="Donadio S."/>
        </authorList>
    </citation>
    <scope>NUCLEOTIDE SEQUENCE</scope>
    <source>
        <strain evidence="1">SOSP1-1</strain>
    </source>
</reference>
<comment type="caution">
    <text evidence="1">The sequence shown here is derived from an EMBL/GenBank/DDBJ whole genome shotgun (WGS) entry which is preliminary data.</text>
</comment>
<accession>A0A8J3MRU6</accession>
<sequence>MSQYLENATFNLTMHPTLVGISLEMGVIWLTKNPGTRVSVEQNIFQTYMRSKYICTTNKPLWLYDYCITD</sequence>
<proteinExistence type="predicted"/>
<dbReference type="Proteomes" id="UP000612362">
    <property type="component" value="Unassembled WGS sequence"/>
</dbReference>
<gene>
    <name evidence="1" type="ORF">KSX_46150</name>
</gene>
<dbReference type="EMBL" id="BNJF01000002">
    <property type="protein sequence ID" value="GHO46452.1"/>
    <property type="molecule type" value="Genomic_DNA"/>
</dbReference>
<evidence type="ECO:0000313" key="1">
    <source>
        <dbReference type="EMBL" id="GHO46452.1"/>
    </source>
</evidence>
<dbReference type="AlphaFoldDB" id="A0A8J3MRU6"/>
<organism evidence="1 2">
    <name type="scientific">Ktedonospora formicarum</name>
    <dbReference type="NCBI Taxonomy" id="2778364"/>
    <lineage>
        <taxon>Bacteria</taxon>
        <taxon>Bacillati</taxon>
        <taxon>Chloroflexota</taxon>
        <taxon>Ktedonobacteria</taxon>
        <taxon>Ktedonobacterales</taxon>
        <taxon>Ktedonobacteraceae</taxon>
        <taxon>Ktedonospora</taxon>
    </lineage>
</organism>